<dbReference type="GO" id="GO:0005886">
    <property type="term" value="C:plasma membrane"/>
    <property type="evidence" value="ECO:0007669"/>
    <property type="project" value="UniProtKB-SubCell"/>
</dbReference>
<keyword evidence="3" id="KW-0813">Transport</keyword>
<evidence type="ECO:0000256" key="5">
    <source>
        <dbReference type="ARBA" id="ARBA00022692"/>
    </source>
</evidence>
<evidence type="ECO:0000256" key="2">
    <source>
        <dbReference type="ARBA" id="ARBA00008685"/>
    </source>
</evidence>
<proteinExistence type="inferred from homology"/>
<keyword evidence="11" id="KW-1071">Ligand-gated ion channel</keyword>
<evidence type="ECO:0000256" key="4">
    <source>
        <dbReference type="ARBA" id="ARBA00022475"/>
    </source>
</evidence>
<keyword evidence="9 15" id="KW-0675">Receptor</keyword>
<keyword evidence="10" id="KW-0325">Glycoprotein</keyword>
<evidence type="ECO:0000256" key="12">
    <source>
        <dbReference type="ARBA" id="ARBA00023303"/>
    </source>
</evidence>
<dbReference type="EMBL" id="JQDR03008926">
    <property type="protein sequence ID" value="KAA0196429.1"/>
    <property type="molecule type" value="Genomic_DNA"/>
</dbReference>
<sequence length="506" mass="55630">MNLYTSVVGDMGDVTSSLQLEKKQLPHEPCLFLHLHHSTLAAVHLVVFVRFSESDYNTAMADISDEGSTQSFSRGAGGTVNDVEAEIKVQGAVEEKPGHSHEGFTAELWETYSVTSETPVRVTQITKWQMPGISIMRRATGGWHIVGWIIDLLNTLEKNMNFTCSVTPSVDREFGAQRPDGSWSGIIGLVDDGQADIIVASLDNILARAAVVDFLITVDVTRFVMVMRRAYNMDAAWTNYTSEFSAEVWVALAALLCCSPDETRRPSYLEICSVVIAALAARGCNCSTTSISGRMAWITTLCCAVLVSAHYNSALYSILTLNKPYYPFDGFQSLLDHGGYTLGVITGGTSLETELEENIDTTAHRAWNELAKPRGLVTSPAEGLRKAREENYVLLISETEFYGTSNDECDYTVLPGSFFKFPSGFAVKKGSALGPLFNKALLEIINTGVLPRIKRYWNIPKPDCRHLGVSAMTNKQMMSAFCFLVLGLSLAAIITGCERLLRKIHK</sequence>
<comment type="similarity">
    <text evidence="2">Belongs to the glutamate-gated ion channel (TC 1.A.10.1) family.</text>
</comment>
<dbReference type="InterPro" id="IPR001320">
    <property type="entry name" value="Iontro_rcpt_C"/>
</dbReference>
<dbReference type="GO" id="GO:0015276">
    <property type="term" value="F:ligand-gated monoatomic ion channel activity"/>
    <property type="evidence" value="ECO:0007669"/>
    <property type="project" value="InterPro"/>
</dbReference>
<keyword evidence="4" id="KW-1003">Cell membrane</keyword>
<keyword evidence="12" id="KW-0407">Ion channel</keyword>
<reference evidence="15" key="2">
    <citation type="journal article" date="2018" name="Environ. Sci. Technol.">
        <title>The Toxicogenome of Hyalella azteca: A Model for Sediment Ecotoxicology and Evolutionary Toxicology.</title>
        <authorList>
            <person name="Poynton H.C."/>
            <person name="Hasenbein S."/>
            <person name="Benoit J.B."/>
            <person name="Sepulveda M.S."/>
            <person name="Poelchau M.F."/>
            <person name="Hughes D.S.T."/>
            <person name="Murali S.C."/>
            <person name="Chen S."/>
            <person name="Glastad K.M."/>
            <person name="Goodisman M.A.D."/>
            <person name="Werren J.H."/>
            <person name="Vineis J.H."/>
            <person name="Bowen J.L."/>
            <person name="Friedrich M."/>
            <person name="Jones J."/>
            <person name="Robertson H.M."/>
            <person name="Feyereisen R."/>
            <person name="Mechler-Hickson A."/>
            <person name="Mathers N."/>
            <person name="Lee C.E."/>
            <person name="Colbourne J.K."/>
            <person name="Biales A."/>
            <person name="Johnston J.S."/>
            <person name="Wellborn G.A."/>
            <person name="Rosendale A.J."/>
            <person name="Cridge A.G."/>
            <person name="Munoz-Torres M.C."/>
            <person name="Bain P.A."/>
            <person name="Manny A.R."/>
            <person name="Major K.M."/>
            <person name="Lambert F.N."/>
            <person name="Vulpe C.D."/>
            <person name="Tuck P."/>
            <person name="Blalock B.J."/>
            <person name="Lin Y.Y."/>
            <person name="Smith M.E."/>
            <person name="Ochoa-Acuna H."/>
            <person name="Chen M.M."/>
            <person name="Childers C.P."/>
            <person name="Qu J."/>
            <person name="Dugan S."/>
            <person name="Lee S.L."/>
            <person name="Chao H."/>
            <person name="Dinh H."/>
            <person name="Han Y."/>
            <person name="Doddapaneni H."/>
            <person name="Worley K.C."/>
            <person name="Muzny D.M."/>
            <person name="Gibbs R.A."/>
            <person name="Richards S."/>
        </authorList>
    </citation>
    <scope>NUCLEOTIDE SEQUENCE</scope>
    <source>
        <strain evidence="15">HAZT.00-mixed</strain>
        <tissue evidence="15">Whole organism</tissue>
    </source>
</reference>
<keyword evidence="6 13" id="KW-1133">Transmembrane helix</keyword>
<evidence type="ECO:0000256" key="6">
    <source>
        <dbReference type="ARBA" id="ARBA00022989"/>
    </source>
</evidence>
<accession>A0A6A0H1P1</accession>
<keyword evidence="5 13" id="KW-0812">Transmembrane</keyword>
<reference evidence="15" key="3">
    <citation type="submission" date="2019-06" db="EMBL/GenBank/DDBJ databases">
        <authorList>
            <person name="Poynton C."/>
            <person name="Hasenbein S."/>
            <person name="Benoit J.B."/>
            <person name="Sepulveda M.S."/>
            <person name="Poelchau M.F."/>
            <person name="Murali S.C."/>
            <person name="Chen S."/>
            <person name="Glastad K.M."/>
            <person name="Werren J.H."/>
            <person name="Vineis J.H."/>
            <person name="Bowen J.L."/>
            <person name="Friedrich M."/>
            <person name="Jones J."/>
            <person name="Robertson H.M."/>
            <person name="Feyereisen R."/>
            <person name="Mechler-Hickson A."/>
            <person name="Mathers N."/>
            <person name="Lee C.E."/>
            <person name="Colbourne J.K."/>
            <person name="Biales A."/>
            <person name="Johnston J.S."/>
            <person name="Wellborn G.A."/>
            <person name="Rosendale A.J."/>
            <person name="Cridge A.G."/>
            <person name="Munoz-Torres M.C."/>
            <person name="Bain P.A."/>
            <person name="Manny A.R."/>
            <person name="Major K.M."/>
            <person name="Lambert F.N."/>
            <person name="Vulpe C.D."/>
            <person name="Tuck P."/>
            <person name="Blalock B.J."/>
            <person name="Lin Y.-Y."/>
            <person name="Smith M.E."/>
            <person name="Ochoa-Acuna H."/>
            <person name="Chen M.-J.M."/>
            <person name="Childers C.P."/>
            <person name="Qu J."/>
            <person name="Dugan S."/>
            <person name="Lee S.L."/>
            <person name="Chao H."/>
            <person name="Dinh H."/>
            <person name="Han Y."/>
            <person name="Doddapaneni H."/>
            <person name="Worley K.C."/>
            <person name="Muzny D.M."/>
            <person name="Gibbs R.A."/>
            <person name="Richards S."/>
        </authorList>
    </citation>
    <scope>NUCLEOTIDE SEQUENCE</scope>
    <source>
        <strain evidence="15">HAZT.00-mixed</strain>
        <tissue evidence="15">Whole organism</tissue>
    </source>
</reference>
<name>A0A6A0H1P1_HYAAZ</name>
<dbReference type="SMART" id="SM00079">
    <property type="entry name" value="PBPe"/>
    <property type="match status" value="1"/>
</dbReference>
<protein>
    <submittedName>
        <fullName evidence="15">Ionotropic receptor 190</fullName>
    </submittedName>
</protein>
<evidence type="ECO:0000256" key="1">
    <source>
        <dbReference type="ARBA" id="ARBA00004651"/>
    </source>
</evidence>
<evidence type="ECO:0000256" key="11">
    <source>
        <dbReference type="ARBA" id="ARBA00023286"/>
    </source>
</evidence>
<keyword evidence="7" id="KW-0406">Ion transport</keyword>
<evidence type="ECO:0000256" key="3">
    <source>
        <dbReference type="ARBA" id="ARBA00022448"/>
    </source>
</evidence>
<evidence type="ECO:0000256" key="13">
    <source>
        <dbReference type="SAM" id="Phobius"/>
    </source>
</evidence>
<comment type="caution">
    <text evidence="15">The sequence shown here is derived from an EMBL/GenBank/DDBJ whole genome shotgun (WGS) entry which is preliminary data.</text>
</comment>
<evidence type="ECO:0000256" key="10">
    <source>
        <dbReference type="ARBA" id="ARBA00023180"/>
    </source>
</evidence>
<evidence type="ECO:0000256" key="8">
    <source>
        <dbReference type="ARBA" id="ARBA00023136"/>
    </source>
</evidence>
<dbReference type="SUPFAM" id="SSF53850">
    <property type="entry name" value="Periplasmic binding protein-like II"/>
    <property type="match status" value="1"/>
</dbReference>
<dbReference type="PANTHER" id="PTHR42643:SF24">
    <property type="entry name" value="IONOTROPIC RECEPTOR 60A"/>
    <property type="match status" value="1"/>
</dbReference>
<feature type="domain" description="Ionotropic glutamate receptor C-terminal" evidence="14">
    <location>
        <begin position="136"/>
        <end position="461"/>
    </location>
</feature>
<dbReference type="InterPro" id="IPR019594">
    <property type="entry name" value="Glu/Gly-bd"/>
</dbReference>
<keyword evidence="8 13" id="KW-0472">Membrane</keyword>
<dbReference type="Proteomes" id="UP000711488">
    <property type="component" value="Unassembled WGS sequence"/>
</dbReference>
<dbReference type="InterPro" id="IPR052192">
    <property type="entry name" value="Insect_Ionotropic_Sensory_Rcpt"/>
</dbReference>
<dbReference type="Gene3D" id="3.40.190.10">
    <property type="entry name" value="Periplasmic binding protein-like II"/>
    <property type="match status" value="3"/>
</dbReference>
<dbReference type="AlphaFoldDB" id="A0A6A0H1P1"/>
<evidence type="ECO:0000256" key="7">
    <source>
        <dbReference type="ARBA" id="ARBA00023065"/>
    </source>
</evidence>
<evidence type="ECO:0000313" key="15">
    <source>
        <dbReference type="EMBL" id="KAA0196429.1"/>
    </source>
</evidence>
<organism evidence="15">
    <name type="scientific">Hyalella azteca</name>
    <name type="common">Amphipod</name>
    <dbReference type="NCBI Taxonomy" id="294128"/>
    <lineage>
        <taxon>Eukaryota</taxon>
        <taxon>Metazoa</taxon>
        <taxon>Ecdysozoa</taxon>
        <taxon>Arthropoda</taxon>
        <taxon>Crustacea</taxon>
        <taxon>Multicrustacea</taxon>
        <taxon>Malacostraca</taxon>
        <taxon>Eumalacostraca</taxon>
        <taxon>Peracarida</taxon>
        <taxon>Amphipoda</taxon>
        <taxon>Senticaudata</taxon>
        <taxon>Talitrida</taxon>
        <taxon>Talitroidea</taxon>
        <taxon>Hyalellidae</taxon>
        <taxon>Hyalella</taxon>
    </lineage>
</organism>
<dbReference type="GO" id="GO:0050906">
    <property type="term" value="P:detection of stimulus involved in sensory perception"/>
    <property type="evidence" value="ECO:0007669"/>
    <property type="project" value="UniProtKB-ARBA"/>
</dbReference>
<dbReference type="PANTHER" id="PTHR42643">
    <property type="entry name" value="IONOTROPIC RECEPTOR 20A-RELATED"/>
    <property type="match status" value="1"/>
</dbReference>
<reference evidence="15" key="1">
    <citation type="submission" date="2014-08" db="EMBL/GenBank/DDBJ databases">
        <authorList>
            <person name="Murali S."/>
            <person name="Richards S."/>
            <person name="Bandaranaike D."/>
            <person name="Bellair M."/>
            <person name="Blankenburg K."/>
            <person name="Chao H."/>
            <person name="Dinh H."/>
            <person name="Doddapaneni H."/>
            <person name="Dugan-Rocha S."/>
            <person name="Elkadiri S."/>
            <person name="Gnanaolivu R."/>
            <person name="Hughes D."/>
            <person name="Lee S."/>
            <person name="Li M."/>
            <person name="Ming W."/>
            <person name="Munidasa M."/>
            <person name="Muniz J."/>
            <person name="Nguyen L."/>
            <person name="Osuji N."/>
            <person name="Pu L.-L."/>
            <person name="Puazo M."/>
            <person name="Skinner E."/>
            <person name="Qu C."/>
            <person name="Quiroz J."/>
            <person name="Raj R."/>
            <person name="Weissenberger G."/>
            <person name="Xin Y."/>
            <person name="Zou X."/>
            <person name="Han Y."/>
            <person name="Worley K."/>
            <person name="Muzny D."/>
            <person name="Gibbs R."/>
        </authorList>
    </citation>
    <scope>NUCLEOTIDE SEQUENCE</scope>
    <source>
        <strain evidence="15">HAZT.00-mixed</strain>
        <tissue evidence="15">Whole organism</tissue>
    </source>
</reference>
<dbReference type="Pfam" id="PF10613">
    <property type="entry name" value="Lig_chan-Glu_bd"/>
    <property type="match status" value="1"/>
</dbReference>
<feature type="transmembrane region" description="Helical" evidence="13">
    <location>
        <begin position="477"/>
        <end position="497"/>
    </location>
</feature>
<evidence type="ECO:0000259" key="14">
    <source>
        <dbReference type="SMART" id="SM00079"/>
    </source>
</evidence>
<comment type="subcellular location">
    <subcellularLocation>
        <location evidence="1">Cell membrane</location>
        <topology evidence="1">Multi-pass membrane protein</topology>
    </subcellularLocation>
</comment>
<evidence type="ECO:0000256" key="9">
    <source>
        <dbReference type="ARBA" id="ARBA00023170"/>
    </source>
</evidence>
<gene>
    <name evidence="15" type="ORF">HAZT_HAZT002065</name>
</gene>